<protein>
    <recommendedName>
        <fullName evidence="4">Protein tas</fullName>
    </recommendedName>
</protein>
<gene>
    <name evidence="6" type="ORF">ML462_03345</name>
</gene>
<dbReference type="PANTHER" id="PTHR43364:SF4">
    <property type="entry name" value="NAD(P)-LINKED OXIDOREDUCTASE SUPERFAMILY PROTEIN"/>
    <property type="match status" value="1"/>
</dbReference>
<keyword evidence="2" id="KW-0560">Oxidoreductase</keyword>
<dbReference type="InterPro" id="IPR050523">
    <property type="entry name" value="AKR_Detox_Biosynth"/>
</dbReference>
<dbReference type="CDD" id="cd19094">
    <property type="entry name" value="AKR_Tas-like"/>
    <property type="match status" value="1"/>
</dbReference>
<dbReference type="PANTHER" id="PTHR43364">
    <property type="entry name" value="NADH-SPECIFIC METHYLGLYOXAL REDUCTASE-RELATED"/>
    <property type="match status" value="1"/>
</dbReference>
<organism evidence="6 7">
    <name type="scientific">Christiangramia lutea</name>
    <dbReference type="NCBI Taxonomy" id="1607951"/>
    <lineage>
        <taxon>Bacteria</taxon>
        <taxon>Pseudomonadati</taxon>
        <taxon>Bacteroidota</taxon>
        <taxon>Flavobacteriia</taxon>
        <taxon>Flavobacteriales</taxon>
        <taxon>Flavobacteriaceae</taxon>
        <taxon>Christiangramia</taxon>
    </lineage>
</organism>
<dbReference type="GO" id="GO:0016491">
    <property type="term" value="F:oxidoreductase activity"/>
    <property type="evidence" value="ECO:0007669"/>
    <property type="project" value="UniProtKB-KW"/>
</dbReference>
<sequence length="345" mass="39238">MEYTNLPNTDIKVSKICLGSMTWGQQNTEAEGHEQIDFALDKGVNFIDTAEMYSIPADPKTQGSTEKVIGSWLKKSGKRDRVVIASKVAGPSDMVSHIRPNLGFHKEAIQDAVDKSLERMQTDYIDLYQLHWPERNANFFGQRGYVHQEDEEWEDNFREVLENLNDLVKKGKIRQIGLSNETPFGLMRFLEESRKHDLPRISTVQNPYNLLNRKDEVGLTEIYHRENVGLFPYSPLGMGTLSGKHLDGIKENTRLSLFPQYKRYSNANSVKATRAYKELADEHSLSLTHLALAFVNQQPFVTSNIIGATSMEQLKENIESIDVHLSQEILEGINEIHNNIPNPAP</sequence>
<comment type="similarity">
    <text evidence="3">Belongs to the aldo/keto reductase family. Aldo/keto reductase 2 subfamily.</text>
</comment>
<keyword evidence="1" id="KW-0521">NADP</keyword>
<evidence type="ECO:0000313" key="7">
    <source>
        <dbReference type="Proteomes" id="UP001139226"/>
    </source>
</evidence>
<comment type="caution">
    <text evidence="6">The sequence shown here is derived from an EMBL/GenBank/DDBJ whole genome shotgun (WGS) entry which is preliminary data.</text>
</comment>
<dbReference type="EMBL" id="JAKVTV010000001">
    <property type="protein sequence ID" value="MCH4822198.1"/>
    <property type="molecule type" value="Genomic_DNA"/>
</dbReference>
<dbReference type="Proteomes" id="UP001139226">
    <property type="component" value="Unassembled WGS sequence"/>
</dbReference>
<dbReference type="AlphaFoldDB" id="A0A9X1V105"/>
<dbReference type="InterPro" id="IPR036812">
    <property type="entry name" value="NAD(P)_OxRdtase_dom_sf"/>
</dbReference>
<evidence type="ECO:0000256" key="2">
    <source>
        <dbReference type="ARBA" id="ARBA00023002"/>
    </source>
</evidence>
<dbReference type="FunFam" id="3.20.20.100:FF:000005">
    <property type="entry name" value="NADP(H)-dependent aldo-keto reductase"/>
    <property type="match status" value="1"/>
</dbReference>
<dbReference type="InterPro" id="IPR023210">
    <property type="entry name" value="NADP_OxRdtase_dom"/>
</dbReference>
<dbReference type="NCBIfam" id="NF007912">
    <property type="entry name" value="PRK10625.1"/>
    <property type="match status" value="1"/>
</dbReference>
<dbReference type="RefSeq" id="WP_240712919.1">
    <property type="nucleotide sequence ID" value="NZ_JAKVTV010000001.1"/>
</dbReference>
<dbReference type="Gene3D" id="3.20.20.100">
    <property type="entry name" value="NADP-dependent oxidoreductase domain"/>
    <property type="match status" value="1"/>
</dbReference>
<keyword evidence="7" id="KW-1185">Reference proteome</keyword>
<proteinExistence type="inferred from homology"/>
<dbReference type="SUPFAM" id="SSF51430">
    <property type="entry name" value="NAD(P)-linked oxidoreductase"/>
    <property type="match status" value="1"/>
</dbReference>
<evidence type="ECO:0000259" key="5">
    <source>
        <dbReference type="Pfam" id="PF00248"/>
    </source>
</evidence>
<accession>A0A9X1V105</accession>
<evidence type="ECO:0000256" key="1">
    <source>
        <dbReference type="ARBA" id="ARBA00022857"/>
    </source>
</evidence>
<evidence type="ECO:0000256" key="3">
    <source>
        <dbReference type="ARBA" id="ARBA00038157"/>
    </source>
</evidence>
<evidence type="ECO:0000256" key="4">
    <source>
        <dbReference type="ARBA" id="ARBA00070119"/>
    </source>
</evidence>
<reference evidence="6" key="1">
    <citation type="submission" date="2022-03" db="EMBL/GenBank/DDBJ databases">
        <title>Gramella crocea sp. nov., isolated from activated sludge of a seafood processing plant.</title>
        <authorList>
            <person name="Zhang X."/>
        </authorList>
    </citation>
    <scope>NUCLEOTIDE SEQUENCE</scope>
    <source>
        <strain evidence="6">YJ019</strain>
    </source>
</reference>
<name>A0A9X1V105_9FLAO</name>
<evidence type="ECO:0000313" key="6">
    <source>
        <dbReference type="EMBL" id="MCH4822198.1"/>
    </source>
</evidence>
<feature type="domain" description="NADP-dependent oxidoreductase" evidence="5">
    <location>
        <begin position="15"/>
        <end position="336"/>
    </location>
</feature>
<dbReference type="Pfam" id="PF00248">
    <property type="entry name" value="Aldo_ket_red"/>
    <property type="match status" value="1"/>
</dbReference>